<evidence type="ECO:0000259" key="1">
    <source>
        <dbReference type="Pfam" id="PF04480"/>
    </source>
</evidence>
<keyword evidence="3" id="KW-1185">Reference proteome</keyword>
<comment type="caution">
    <text evidence="2">The sequence shown here is derived from an EMBL/GenBank/DDBJ whole genome shotgun (WGS) entry which is preliminary data.</text>
</comment>
<dbReference type="Gene3D" id="3.40.960.10">
    <property type="entry name" value="VSR Endonuclease"/>
    <property type="match status" value="1"/>
</dbReference>
<sequence length="129" mass="15369">MLFSLLHFGAMLPYNKANVPLARRLRSNATPWERRLWAEYLRAYPLRWQRQKPILDYIVDFYCDKAKLIVELDGGGHYTETQRDADLRRTRELNGLGLMVLRYTNLDVDRHLDSVCHDIDRHVRERVTV</sequence>
<dbReference type="GO" id="GO:0004519">
    <property type="term" value="F:endonuclease activity"/>
    <property type="evidence" value="ECO:0007669"/>
    <property type="project" value="UniProtKB-KW"/>
</dbReference>
<evidence type="ECO:0000313" key="2">
    <source>
        <dbReference type="EMBL" id="KFI98813.1"/>
    </source>
</evidence>
<gene>
    <name evidence="2" type="ORF">BSTEL_1340</name>
</gene>
<dbReference type="InterPro" id="IPR047216">
    <property type="entry name" value="Endonuclease_DUF559_bact"/>
</dbReference>
<dbReference type="Pfam" id="PF04480">
    <property type="entry name" value="DUF559"/>
    <property type="match status" value="1"/>
</dbReference>
<accession>A0A087DTG3</accession>
<name>A0A087DTG3_9BIFI</name>
<keyword evidence="2" id="KW-0378">Hydrolase</keyword>
<feature type="domain" description="DUF559" evidence="1">
    <location>
        <begin position="21"/>
        <end position="122"/>
    </location>
</feature>
<keyword evidence="2" id="KW-0540">Nuclease</keyword>
<organism evidence="2 3">
    <name type="scientific">Bifidobacterium stellenboschense</name>
    <dbReference type="NCBI Taxonomy" id="762211"/>
    <lineage>
        <taxon>Bacteria</taxon>
        <taxon>Bacillati</taxon>
        <taxon>Actinomycetota</taxon>
        <taxon>Actinomycetes</taxon>
        <taxon>Bifidobacteriales</taxon>
        <taxon>Bifidobacteriaceae</taxon>
        <taxon>Bifidobacterium</taxon>
    </lineage>
</organism>
<dbReference type="SUPFAM" id="SSF52980">
    <property type="entry name" value="Restriction endonuclease-like"/>
    <property type="match status" value="1"/>
</dbReference>
<dbReference type="InterPro" id="IPR007569">
    <property type="entry name" value="DUF559"/>
</dbReference>
<dbReference type="PANTHER" id="PTHR38590">
    <property type="entry name" value="BLL0828 PROTEIN"/>
    <property type="match status" value="1"/>
</dbReference>
<dbReference type="eggNOG" id="COG2852">
    <property type="taxonomic scope" value="Bacteria"/>
</dbReference>
<dbReference type="InterPro" id="IPR011335">
    <property type="entry name" value="Restrct_endonuc-II-like"/>
</dbReference>
<dbReference type="STRING" id="762211.BSTEL_1340"/>
<dbReference type="PANTHER" id="PTHR38590:SF1">
    <property type="entry name" value="BLL0828 PROTEIN"/>
    <property type="match status" value="1"/>
</dbReference>
<reference evidence="2 3" key="1">
    <citation type="submission" date="2014-03" db="EMBL/GenBank/DDBJ databases">
        <title>Genomics of Bifidobacteria.</title>
        <authorList>
            <person name="Ventura M."/>
            <person name="Milani C."/>
            <person name="Lugli G.A."/>
        </authorList>
    </citation>
    <scope>NUCLEOTIDE SEQUENCE [LARGE SCALE GENOMIC DNA]</scope>
    <source>
        <strain evidence="2 3">DSM 23968</strain>
    </source>
</reference>
<proteinExistence type="predicted"/>
<keyword evidence="2" id="KW-0255">Endonuclease</keyword>
<dbReference type="AlphaFoldDB" id="A0A087DTG3"/>
<dbReference type="EMBL" id="JGZP01000007">
    <property type="protein sequence ID" value="KFI98813.1"/>
    <property type="molecule type" value="Genomic_DNA"/>
</dbReference>
<protein>
    <submittedName>
        <fullName evidence="2">Endonuclease</fullName>
    </submittedName>
</protein>
<dbReference type="CDD" id="cd01038">
    <property type="entry name" value="Endonuclease_DUF559"/>
    <property type="match status" value="1"/>
</dbReference>
<dbReference type="Proteomes" id="UP000029004">
    <property type="component" value="Unassembled WGS sequence"/>
</dbReference>
<evidence type="ECO:0000313" key="3">
    <source>
        <dbReference type="Proteomes" id="UP000029004"/>
    </source>
</evidence>